<feature type="chain" id="PRO_5046887195" evidence="3">
    <location>
        <begin position="25"/>
        <end position="393"/>
    </location>
</feature>
<feature type="coiled-coil region" evidence="2">
    <location>
        <begin position="160"/>
        <end position="250"/>
    </location>
</feature>
<organism evidence="5 6">
    <name type="scientific">Algivirga pacifica</name>
    <dbReference type="NCBI Taxonomy" id="1162670"/>
    <lineage>
        <taxon>Bacteria</taxon>
        <taxon>Pseudomonadati</taxon>
        <taxon>Bacteroidota</taxon>
        <taxon>Cytophagia</taxon>
        <taxon>Cytophagales</taxon>
        <taxon>Flammeovirgaceae</taxon>
        <taxon>Algivirga</taxon>
    </lineage>
</organism>
<dbReference type="RefSeq" id="WP_345373197.1">
    <property type="nucleotide sequence ID" value="NZ_BAABJX010000045.1"/>
</dbReference>
<keyword evidence="1 3" id="KW-0732">Signal</keyword>
<keyword evidence="6" id="KW-1185">Reference proteome</keyword>
<dbReference type="EMBL" id="BAABJX010000045">
    <property type="protein sequence ID" value="GAA4842800.1"/>
    <property type="molecule type" value="Genomic_DNA"/>
</dbReference>
<protein>
    <submittedName>
        <fullName evidence="5">Peptidoglycan DD-metalloendopeptidase family protein</fullName>
    </submittedName>
</protein>
<evidence type="ECO:0000256" key="2">
    <source>
        <dbReference type="SAM" id="Coils"/>
    </source>
</evidence>
<name>A0ABP9DGX6_9BACT</name>
<dbReference type="InterPro" id="IPR050570">
    <property type="entry name" value="Cell_wall_metabolism_enzyme"/>
</dbReference>
<dbReference type="InterPro" id="IPR016047">
    <property type="entry name" value="M23ase_b-sheet_dom"/>
</dbReference>
<evidence type="ECO:0000259" key="4">
    <source>
        <dbReference type="Pfam" id="PF01551"/>
    </source>
</evidence>
<evidence type="ECO:0000256" key="1">
    <source>
        <dbReference type="ARBA" id="ARBA00022729"/>
    </source>
</evidence>
<dbReference type="Pfam" id="PF01551">
    <property type="entry name" value="Peptidase_M23"/>
    <property type="match status" value="1"/>
</dbReference>
<dbReference type="CDD" id="cd12797">
    <property type="entry name" value="M23_peptidase"/>
    <property type="match status" value="1"/>
</dbReference>
<dbReference type="PANTHER" id="PTHR21666:SF289">
    <property type="entry name" value="L-ALA--D-GLU ENDOPEPTIDASE"/>
    <property type="match status" value="1"/>
</dbReference>
<reference evidence="6" key="1">
    <citation type="journal article" date="2019" name="Int. J. Syst. Evol. Microbiol.">
        <title>The Global Catalogue of Microorganisms (GCM) 10K type strain sequencing project: providing services to taxonomists for standard genome sequencing and annotation.</title>
        <authorList>
            <consortium name="The Broad Institute Genomics Platform"/>
            <consortium name="The Broad Institute Genome Sequencing Center for Infectious Disease"/>
            <person name="Wu L."/>
            <person name="Ma J."/>
        </authorList>
    </citation>
    <scope>NUCLEOTIDE SEQUENCE [LARGE SCALE GENOMIC DNA]</scope>
    <source>
        <strain evidence="6">JCM 18326</strain>
    </source>
</reference>
<dbReference type="Proteomes" id="UP001500298">
    <property type="component" value="Unassembled WGS sequence"/>
</dbReference>
<feature type="signal peptide" evidence="3">
    <location>
        <begin position="1"/>
        <end position="24"/>
    </location>
</feature>
<dbReference type="PANTHER" id="PTHR21666">
    <property type="entry name" value="PEPTIDASE-RELATED"/>
    <property type="match status" value="1"/>
</dbReference>
<comment type="caution">
    <text evidence="5">The sequence shown here is derived from an EMBL/GenBank/DDBJ whole genome shotgun (WGS) entry which is preliminary data.</text>
</comment>
<proteinExistence type="predicted"/>
<evidence type="ECO:0000256" key="3">
    <source>
        <dbReference type="SAM" id="SignalP"/>
    </source>
</evidence>
<feature type="coiled-coil region" evidence="2">
    <location>
        <begin position="29"/>
        <end position="56"/>
    </location>
</feature>
<dbReference type="SUPFAM" id="SSF51261">
    <property type="entry name" value="Duplicated hybrid motif"/>
    <property type="match status" value="1"/>
</dbReference>
<sequence length="393" mass="46079">MNTKKLIKILLVFFCLGISFLSQGQQAERKKLEIQRKRILNRIEKANRTLQESHNEAQTGMAHLKDIEGQIWEREKLLVELAKEQELLEGEISTLYQDILGKEAELMDLKEEYGEMVYIAYKANTNHQKLAYLFASRSMEQLISRINYLEHYKRARKEQIEHIQSKMDLLIGKREHLEEKQAEKRQLIKEEETQLQALTNLKAQQRRMVNNLRKTIKTTESDIQKEKKSLLRLEGAIQRAVQRQAQLEKEEIEKEVALRADFINQKGQLDWPIDGFVTAKFGKRQHPIIPDEFIQNHGIEIRASKEEKIKAVWNGEVFAITRIPDLNYVVMVLHGEYITVYANLSKVEVKMWDAIKKGDILGKVAQGTEGAYHLSFQIWHQQKKLDPELWLKK</sequence>
<evidence type="ECO:0000313" key="5">
    <source>
        <dbReference type="EMBL" id="GAA4842800.1"/>
    </source>
</evidence>
<dbReference type="Gene3D" id="6.10.250.3150">
    <property type="match status" value="1"/>
</dbReference>
<dbReference type="Gene3D" id="2.70.70.10">
    <property type="entry name" value="Glucose Permease (Domain IIA)"/>
    <property type="match status" value="1"/>
</dbReference>
<dbReference type="InterPro" id="IPR011055">
    <property type="entry name" value="Dup_hybrid_motif"/>
</dbReference>
<feature type="domain" description="M23ase beta-sheet core" evidence="4">
    <location>
        <begin position="296"/>
        <end position="387"/>
    </location>
</feature>
<evidence type="ECO:0000313" key="6">
    <source>
        <dbReference type="Proteomes" id="UP001500298"/>
    </source>
</evidence>
<keyword evidence="2" id="KW-0175">Coiled coil</keyword>
<accession>A0ABP9DGX6</accession>
<gene>
    <name evidence="5" type="ORF">GCM10023331_29880</name>
</gene>